<evidence type="ECO:0000256" key="9">
    <source>
        <dbReference type="ARBA" id="ARBA00023239"/>
    </source>
</evidence>
<evidence type="ECO:0000313" key="13">
    <source>
        <dbReference type="EMBL" id="MBK1726678.1"/>
    </source>
</evidence>
<reference evidence="13 14" key="1">
    <citation type="journal article" date="2020" name="Microorganisms">
        <title>Osmotic Adaptation and Compatible Solute Biosynthesis of Phototrophic Bacteria as Revealed from Genome Analyses.</title>
        <authorList>
            <person name="Imhoff J.F."/>
            <person name="Rahn T."/>
            <person name="Kunzel S."/>
            <person name="Keller A."/>
            <person name="Neulinger S.C."/>
        </authorList>
    </citation>
    <scope>NUCLEOTIDE SEQUENCE [LARGE SCALE GENOMIC DNA]</scope>
    <source>
        <strain evidence="13 14">DSM 15116</strain>
    </source>
</reference>
<evidence type="ECO:0000256" key="6">
    <source>
        <dbReference type="ARBA" id="ARBA00022605"/>
    </source>
</evidence>
<dbReference type="PRINTS" id="PR00146">
    <property type="entry name" value="DHPICSNTHASE"/>
</dbReference>
<dbReference type="InterPro" id="IPR013785">
    <property type="entry name" value="Aldolase_TIM"/>
</dbReference>
<keyword evidence="9" id="KW-0456">Lyase</keyword>
<keyword evidence="7" id="KW-0220">Diaminopimelate biosynthesis</keyword>
<protein>
    <recommendedName>
        <fullName evidence="4 12">4-hydroxy-tetrahydrodipicolinate synthase</fullName>
        <ecNumber evidence="4 12">4.3.3.7</ecNumber>
    </recommendedName>
</protein>
<keyword evidence="10" id="KW-0704">Schiff base</keyword>
<dbReference type="PROSITE" id="PS00666">
    <property type="entry name" value="DHDPS_2"/>
    <property type="match status" value="1"/>
</dbReference>
<dbReference type="CDD" id="cd00950">
    <property type="entry name" value="DHDPS"/>
    <property type="match status" value="1"/>
</dbReference>
<dbReference type="PANTHER" id="PTHR12128:SF66">
    <property type="entry name" value="4-HYDROXY-2-OXOGLUTARATE ALDOLASE, MITOCHONDRIAL"/>
    <property type="match status" value="1"/>
</dbReference>
<keyword evidence="8" id="KW-0457">Lysine biosynthesis</keyword>
<dbReference type="HAMAP" id="MF_00418">
    <property type="entry name" value="DapA"/>
    <property type="match status" value="1"/>
</dbReference>
<dbReference type="RefSeq" id="WP_200258187.1">
    <property type="nucleotide sequence ID" value="NZ_NRSH01000059.1"/>
</dbReference>
<dbReference type="InterPro" id="IPR005263">
    <property type="entry name" value="DapA"/>
</dbReference>
<dbReference type="Gene3D" id="3.20.20.70">
    <property type="entry name" value="Aldolase class I"/>
    <property type="match status" value="1"/>
</dbReference>
<sequence>MFHGSMVAMVTPMQTQDGIRDAVDEQALERLVEFHVENGSDAIVAVGTTGESATLDYDEHCRVIRRVVEAARGRIPVIGGTGANSTWEAVELTRSAMESGCDGALLVVPYYNKPSQEGLVKHFTTVAEEVPIPQILYNVPGRTGCDMLPETVERLAAIPNIVGLKEAQGTVERAQAVIERCGDRLDVFAGDDFNALGMMRVGGKGVVSVSANVAPRQMHDLCAAALDGDMARAEQIEARLAELHQAMFSEPNPIPAKWAVEQLGLAGPAIRLPMTRLTEPGQQVVRQAMTGLGHDRPGIVQELGAAVSETGCNIEDSRMSVLGG</sequence>
<dbReference type="PIRSF" id="PIRSF001365">
    <property type="entry name" value="DHDPS"/>
    <property type="match status" value="1"/>
</dbReference>
<evidence type="ECO:0000256" key="8">
    <source>
        <dbReference type="ARBA" id="ARBA00023154"/>
    </source>
</evidence>
<evidence type="ECO:0000256" key="10">
    <source>
        <dbReference type="ARBA" id="ARBA00023270"/>
    </source>
</evidence>
<dbReference type="EMBL" id="NRSH01000059">
    <property type="protein sequence ID" value="MBK1726678.1"/>
    <property type="molecule type" value="Genomic_DNA"/>
</dbReference>
<keyword evidence="6" id="KW-0028">Amino-acid biosynthesis</keyword>
<comment type="similarity">
    <text evidence="3">Belongs to the DapA family.</text>
</comment>
<keyword evidence="14" id="KW-1185">Reference proteome</keyword>
<comment type="pathway">
    <text evidence="2">Amino-acid biosynthesis; L-lysine biosynthesis via DAP pathway; (S)-tetrahydrodipicolinate from L-aspartate: step 3/4.</text>
</comment>
<dbReference type="Pfam" id="PF13740">
    <property type="entry name" value="ACT_6"/>
    <property type="match status" value="1"/>
</dbReference>
<proteinExistence type="inferred from homology"/>
<dbReference type="InterPro" id="IPR002220">
    <property type="entry name" value="DapA-like"/>
</dbReference>
<evidence type="ECO:0000256" key="1">
    <source>
        <dbReference type="ARBA" id="ARBA00003294"/>
    </source>
</evidence>
<gene>
    <name evidence="13" type="ORF">CKO13_06490</name>
</gene>
<comment type="function">
    <text evidence="1">Catalyzes the condensation of (S)-aspartate-beta-semialdehyde [(S)-ASA] and pyruvate to 4-hydroxy-tetrahydrodipicolinate (HTPA).</text>
</comment>
<evidence type="ECO:0000256" key="3">
    <source>
        <dbReference type="ARBA" id="ARBA00007592"/>
    </source>
</evidence>
<keyword evidence="5" id="KW-0963">Cytoplasm</keyword>
<dbReference type="SUPFAM" id="SSF51569">
    <property type="entry name" value="Aldolase"/>
    <property type="match status" value="1"/>
</dbReference>
<dbReference type="PANTHER" id="PTHR12128">
    <property type="entry name" value="DIHYDRODIPICOLINATE SYNTHASE"/>
    <property type="match status" value="1"/>
</dbReference>
<name>A0ABS1E4L1_9GAMM</name>
<evidence type="ECO:0000256" key="7">
    <source>
        <dbReference type="ARBA" id="ARBA00022915"/>
    </source>
</evidence>
<evidence type="ECO:0000256" key="5">
    <source>
        <dbReference type="ARBA" id="ARBA00022490"/>
    </source>
</evidence>
<dbReference type="EC" id="4.3.3.7" evidence="4 12"/>
<feature type="non-terminal residue" evidence="13">
    <location>
        <position position="324"/>
    </location>
</feature>
<dbReference type="InterPro" id="IPR020625">
    <property type="entry name" value="Schiff_base-form_aldolases_AS"/>
</dbReference>
<dbReference type="PROSITE" id="PS00665">
    <property type="entry name" value="DHDPS_1"/>
    <property type="match status" value="1"/>
</dbReference>
<dbReference type="InterPro" id="IPR020624">
    <property type="entry name" value="Schiff_base-form_aldolases_CS"/>
</dbReference>
<dbReference type="Proteomes" id="UP000738126">
    <property type="component" value="Unassembled WGS sequence"/>
</dbReference>
<comment type="caution">
    <text evidence="13">The sequence shown here is derived from an EMBL/GenBank/DDBJ whole genome shotgun (WGS) entry which is preliminary data.</text>
</comment>
<evidence type="ECO:0000256" key="12">
    <source>
        <dbReference type="NCBIfam" id="TIGR00674"/>
    </source>
</evidence>
<accession>A0ABS1E4L1</accession>
<evidence type="ECO:0000256" key="4">
    <source>
        <dbReference type="ARBA" id="ARBA00012086"/>
    </source>
</evidence>
<dbReference type="SMART" id="SM01130">
    <property type="entry name" value="DHDPS"/>
    <property type="match status" value="1"/>
</dbReference>
<dbReference type="NCBIfam" id="TIGR00674">
    <property type="entry name" value="dapA"/>
    <property type="match status" value="1"/>
</dbReference>
<comment type="catalytic activity">
    <reaction evidence="11">
        <text>L-aspartate 4-semialdehyde + pyruvate = (2S,4S)-4-hydroxy-2,3,4,5-tetrahydrodipicolinate + H2O + H(+)</text>
        <dbReference type="Rhea" id="RHEA:34171"/>
        <dbReference type="ChEBI" id="CHEBI:15361"/>
        <dbReference type="ChEBI" id="CHEBI:15377"/>
        <dbReference type="ChEBI" id="CHEBI:15378"/>
        <dbReference type="ChEBI" id="CHEBI:67139"/>
        <dbReference type="ChEBI" id="CHEBI:537519"/>
        <dbReference type="EC" id="4.3.3.7"/>
    </reaction>
</comment>
<evidence type="ECO:0000313" key="14">
    <source>
        <dbReference type="Proteomes" id="UP000738126"/>
    </source>
</evidence>
<dbReference type="SUPFAM" id="SSF55021">
    <property type="entry name" value="ACT-like"/>
    <property type="match status" value="1"/>
</dbReference>
<dbReference type="InterPro" id="IPR045865">
    <property type="entry name" value="ACT-like_dom_sf"/>
</dbReference>
<evidence type="ECO:0000256" key="11">
    <source>
        <dbReference type="ARBA" id="ARBA00047836"/>
    </source>
</evidence>
<dbReference type="Gene3D" id="3.30.70.260">
    <property type="match status" value="1"/>
</dbReference>
<organism evidence="13 14">
    <name type="scientific">Halorhodospira neutriphila</name>
    <dbReference type="NCBI Taxonomy" id="168379"/>
    <lineage>
        <taxon>Bacteria</taxon>
        <taxon>Pseudomonadati</taxon>
        <taxon>Pseudomonadota</taxon>
        <taxon>Gammaproteobacteria</taxon>
        <taxon>Chromatiales</taxon>
        <taxon>Ectothiorhodospiraceae</taxon>
        <taxon>Halorhodospira</taxon>
    </lineage>
</organism>
<dbReference type="Pfam" id="PF00701">
    <property type="entry name" value="DHDPS"/>
    <property type="match status" value="1"/>
</dbReference>
<evidence type="ECO:0000256" key="2">
    <source>
        <dbReference type="ARBA" id="ARBA00005120"/>
    </source>
</evidence>